<dbReference type="PANTHER" id="PTHR30055">
    <property type="entry name" value="HTH-TYPE TRANSCRIPTIONAL REGULATOR RUTR"/>
    <property type="match status" value="1"/>
</dbReference>
<evidence type="ECO:0000313" key="5">
    <source>
        <dbReference type="Proteomes" id="UP001595891"/>
    </source>
</evidence>
<dbReference type="Proteomes" id="UP001595891">
    <property type="component" value="Unassembled WGS sequence"/>
</dbReference>
<sequence>MARKPEPGARARILDIASRLFQDRGVRAVGLQQIIDECGCGKNLLYREFGSKDELVVAYLERCTREWAAIVGRAAGRFPGDPAAQLIAVVGGVAEQALTPGFRGCPLRNAHSEFPDAGHPVHAVVLAHYTGRQAHLRELARQAGAADPYALAERITLIIDGVNSNAPVLGGGGATPVAVALAEDVVKAATRPS</sequence>
<evidence type="ECO:0000256" key="1">
    <source>
        <dbReference type="ARBA" id="ARBA00023125"/>
    </source>
</evidence>
<name>A0ABV9EDA8_9ACTN</name>
<keyword evidence="5" id="KW-1185">Reference proteome</keyword>
<protein>
    <submittedName>
        <fullName evidence="4">TetR/AcrR family transcriptional regulator</fullName>
    </submittedName>
</protein>
<evidence type="ECO:0000313" key="4">
    <source>
        <dbReference type="EMBL" id="MFC4586567.1"/>
    </source>
</evidence>
<dbReference type="Gene3D" id="1.10.357.10">
    <property type="entry name" value="Tetracycline Repressor, domain 2"/>
    <property type="match status" value="1"/>
</dbReference>
<dbReference type="InterPro" id="IPR001647">
    <property type="entry name" value="HTH_TetR"/>
</dbReference>
<dbReference type="SUPFAM" id="SSF46689">
    <property type="entry name" value="Homeodomain-like"/>
    <property type="match status" value="1"/>
</dbReference>
<dbReference type="PRINTS" id="PR00455">
    <property type="entry name" value="HTHTETR"/>
</dbReference>
<gene>
    <name evidence="4" type="ORF">ACFO8L_10815</name>
</gene>
<dbReference type="InterPro" id="IPR050109">
    <property type="entry name" value="HTH-type_TetR-like_transc_reg"/>
</dbReference>
<evidence type="ECO:0000259" key="3">
    <source>
        <dbReference type="PROSITE" id="PS50977"/>
    </source>
</evidence>
<dbReference type="InterPro" id="IPR036271">
    <property type="entry name" value="Tet_transcr_reg_TetR-rel_C_sf"/>
</dbReference>
<dbReference type="PANTHER" id="PTHR30055:SF200">
    <property type="entry name" value="HTH-TYPE TRANSCRIPTIONAL REPRESSOR BDCR"/>
    <property type="match status" value="1"/>
</dbReference>
<feature type="domain" description="HTH tetR-type" evidence="3">
    <location>
        <begin position="7"/>
        <end position="67"/>
    </location>
</feature>
<dbReference type="Pfam" id="PF00440">
    <property type="entry name" value="TetR_N"/>
    <property type="match status" value="1"/>
</dbReference>
<feature type="DNA-binding region" description="H-T-H motif" evidence="2">
    <location>
        <begin position="30"/>
        <end position="49"/>
    </location>
</feature>
<accession>A0ABV9EDA8</accession>
<evidence type="ECO:0000256" key="2">
    <source>
        <dbReference type="PROSITE-ProRule" id="PRU00335"/>
    </source>
</evidence>
<reference evidence="5" key="1">
    <citation type="journal article" date="2019" name="Int. J. Syst. Evol. Microbiol.">
        <title>The Global Catalogue of Microorganisms (GCM) 10K type strain sequencing project: providing services to taxonomists for standard genome sequencing and annotation.</title>
        <authorList>
            <consortium name="The Broad Institute Genomics Platform"/>
            <consortium name="The Broad Institute Genome Sequencing Center for Infectious Disease"/>
            <person name="Wu L."/>
            <person name="Ma J."/>
        </authorList>
    </citation>
    <scope>NUCLEOTIDE SEQUENCE [LARGE SCALE GENOMIC DNA]</scope>
    <source>
        <strain evidence="5">CCUG 49560</strain>
    </source>
</reference>
<dbReference type="InterPro" id="IPR009057">
    <property type="entry name" value="Homeodomain-like_sf"/>
</dbReference>
<organism evidence="4 5">
    <name type="scientific">Sphaerisporangium corydalis</name>
    <dbReference type="NCBI Taxonomy" id="1441875"/>
    <lineage>
        <taxon>Bacteria</taxon>
        <taxon>Bacillati</taxon>
        <taxon>Actinomycetota</taxon>
        <taxon>Actinomycetes</taxon>
        <taxon>Streptosporangiales</taxon>
        <taxon>Streptosporangiaceae</taxon>
        <taxon>Sphaerisporangium</taxon>
    </lineage>
</organism>
<dbReference type="RefSeq" id="WP_262841421.1">
    <property type="nucleotide sequence ID" value="NZ_JANZYP010000005.1"/>
</dbReference>
<keyword evidence="1 2" id="KW-0238">DNA-binding</keyword>
<dbReference type="SUPFAM" id="SSF48498">
    <property type="entry name" value="Tetracyclin repressor-like, C-terminal domain"/>
    <property type="match status" value="1"/>
</dbReference>
<dbReference type="PROSITE" id="PS50977">
    <property type="entry name" value="HTH_TETR_2"/>
    <property type="match status" value="1"/>
</dbReference>
<proteinExistence type="predicted"/>
<comment type="caution">
    <text evidence="4">The sequence shown here is derived from an EMBL/GenBank/DDBJ whole genome shotgun (WGS) entry which is preliminary data.</text>
</comment>
<dbReference type="EMBL" id="JBHSFN010000005">
    <property type="protein sequence ID" value="MFC4586567.1"/>
    <property type="molecule type" value="Genomic_DNA"/>
</dbReference>